<reference evidence="2" key="1">
    <citation type="submission" date="2020-05" db="EMBL/GenBank/DDBJ databases">
        <authorList>
            <person name="Chiriac C."/>
            <person name="Salcher M."/>
            <person name="Ghai R."/>
            <person name="Kavagutti S V."/>
        </authorList>
    </citation>
    <scope>NUCLEOTIDE SEQUENCE</scope>
</reference>
<dbReference type="InterPro" id="IPR032710">
    <property type="entry name" value="NTF2-like_dom_sf"/>
</dbReference>
<feature type="domain" description="SnoaL-like" evidence="1">
    <location>
        <begin position="4"/>
        <end position="132"/>
    </location>
</feature>
<accession>A0A6J6UBV1</accession>
<evidence type="ECO:0000313" key="2">
    <source>
        <dbReference type="EMBL" id="CAB4756588.1"/>
    </source>
</evidence>
<dbReference type="EMBL" id="CAEZYQ010000019">
    <property type="protein sequence ID" value="CAB4756588.1"/>
    <property type="molecule type" value="Genomic_DNA"/>
</dbReference>
<dbReference type="Pfam" id="PF13577">
    <property type="entry name" value="SnoaL_4"/>
    <property type="match status" value="1"/>
</dbReference>
<evidence type="ECO:0000259" key="1">
    <source>
        <dbReference type="Pfam" id="PF13577"/>
    </source>
</evidence>
<organism evidence="2">
    <name type="scientific">freshwater metagenome</name>
    <dbReference type="NCBI Taxonomy" id="449393"/>
    <lineage>
        <taxon>unclassified sequences</taxon>
        <taxon>metagenomes</taxon>
        <taxon>ecological metagenomes</taxon>
    </lineage>
</organism>
<proteinExistence type="predicted"/>
<dbReference type="AlphaFoldDB" id="A0A6J6UBV1"/>
<name>A0A6J6UBV1_9ZZZZ</name>
<sequence length="143" mass="16261">MDLQEISDRLEIADVVTRYTRAIDTGDWDRLDTVFTPDADIDYVQSGGIHDTYAVVKPWLAEMLPAFFPHRMHTIGQVDVPWTPGADELEVCAYFDNPMPMDDGQGGTKIVEVGGIYHHTMVRTPDGWRSRKLVEQVVWKRGL</sequence>
<dbReference type="InterPro" id="IPR037401">
    <property type="entry name" value="SnoaL-like"/>
</dbReference>
<gene>
    <name evidence="2" type="ORF">UFOPK2761_02346</name>
</gene>
<dbReference type="Gene3D" id="3.10.450.50">
    <property type="match status" value="1"/>
</dbReference>
<dbReference type="SUPFAM" id="SSF54427">
    <property type="entry name" value="NTF2-like"/>
    <property type="match status" value="1"/>
</dbReference>
<protein>
    <submittedName>
        <fullName evidence="2">Unannotated protein</fullName>
    </submittedName>
</protein>